<dbReference type="EMBL" id="GBRH01243071">
    <property type="protein sequence ID" value="JAD54824.1"/>
    <property type="molecule type" value="Transcribed_RNA"/>
</dbReference>
<accession>A0A0A9AST8</accession>
<name>A0A0A9AST8_ARUDO</name>
<dbReference type="AlphaFoldDB" id="A0A0A9AST8"/>
<reference evidence="1" key="1">
    <citation type="submission" date="2014-09" db="EMBL/GenBank/DDBJ databases">
        <authorList>
            <person name="Magalhaes I.L.F."/>
            <person name="Oliveira U."/>
            <person name="Santos F.R."/>
            <person name="Vidigal T.H.D.A."/>
            <person name="Brescovit A.D."/>
            <person name="Santos A.J."/>
        </authorList>
    </citation>
    <scope>NUCLEOTIDE SEQUENCE</scope>
    <source>
        <tissue evidence="1">Shoot tissue taken approximately 20 cm above the soil surface</tissue>
    </source>
</reference>
<protein>
    <submittedName>
        <fullName evidence="1">Uncharacterized protein</fullName>
    </submittedName>
</protein>
<reference evidence="1" key="2">
    <citation type="journal article" date="2015" name="Data Brief">
        <title>Shoot transcriptome of the giant reed, Arundo donax.</title>
        <authorList>
            <person name="Barrero R.A."/>
            <person name="Guerrero F.D."/>
            <person name="Moolhuijzen P."/>
            <person name="Goolsby J.A."/>
            <person name="Tidwell J."/>
            <person name="Bellgard S.E."/>
            <person name="Bellgard M.I."/>
        </authorList>
    </citation>
    <scope>NUCLEOTIDE SEQUENCE</scope>
    <source>
        <tissue evidence="1">Shoot tissue taken approximately 20 cm above the soil surface</tissue>
    </source>
</reference>
<proteinExistence type="predicted"/>
<evidence type="ECO:0000313" key="1">
    <source>
        <dbReference type="EMBL" id="JAD54824.1"/>
    </source>
</evidence>
<organism evidence="1">
    <name type="scientific">Arundo donax</name>
    <name type="common">Giant reed</name>
    <name type="synonym">Donax arundinaceus</name>
    <dbReference type="NCBI Taxonomy" id="35708"/>
    <lineage>
        <taxon>Eukaryota</taxon>
        <taxon>Viridiplantae</taxon>
        <taxon>Streptophyta</taxon>
        <taxon>Embryophyta</taxon>
        <taxon>Tracheophyta</taxon>
        <taxon>Spermatophyta</taxon>
        <taxon>Magnoliopsida</taxon>
        <taxon>Liliopsida</taxon>
        <taxon>Poales</taxon>
        <taxon>Poaceae</taxon>
        <taxon>PACMAD clade</taxon>
        <taxon>Arundinoideae</taxon>
        <taxon>Arundineae</taxon>
        <taxon>Arundo</taxon>
    </lineage>
</organism>
<sequence>MPSLHPGSLESSMLFTCLVTSLKDKSANKNKTLGRIAEIIEWNISPQ</sequence>